<name>H6QDN7_PYROT</name>
<dbReference type="AlphaFoldDB" id="H6QDN7"/>
<dbReference type="Proteomes" id="UP000009062">
    <property type="component" value="Chromosome"/>
</dbReference>
<reference evidence="1 2" key="1">
    <citation type="journal article" date="2012" name="Stand. Genomic Sci.">
        <title>Complete genome sequence of Pyrobaculum oguniense.</title>
        <authorList>
            <person name="Bernick D.L."/>
            <person name="Karplus K."/>
            <person name="Lui L.M."/>
            <person name="Coker J.K."/>
            <person name="Murphy J.N."/>
            <person name="Chan P.P."/>
            <person name="Cozen A.E."/>
            <person name="Lowe T.M."/>
        </authorList>
    </citation>
    <scope>NUCLEOTIDE SEQUENCE [LARGE SCALE GENOMIC DNA]</scope>
    <source>
        <strain evidence="1 2">TE7</strain>
    </source>
</reference>
<sequence length="75" mass="8791">MPQCAVCKREVNFKNISYIHKDIFVCKECFPQFYIKNICKVIEKRLRGESPVACIYCAYKKQCDSYVSRTIKALS</sequence>
<dbReference type="HOGENOM" id="CLU_2662502_0_0_2"/>
<dbReference type="KEGG" id="pog:Pogu_2481"/>
<dbReference type="EMBL" id="CP003316">
    <property type="protein sequence ID" value="AFA40508.1"/>
    <property type="molecule type" value="Genomic_DNA"/>
</dbReference>
<evidence type="ECO:0000313" key="1">
    <source>
        <dbReference type="EMBL" id="AFA40508.1"/>
    </source>
</evidence>
<evidence type="ECO:0000313" key="2">
    <source>
        <dbReference type="Proteomes" id="UP000009062"/>
    </source>
</evidence>
<protein>
    <submittedName>
        <fullName evidence="1">Uncharacterized protein</fullName>
    </submittedName>
</protein>
<accession>H6QDN7</accession>
<gene>
    <name evidence="1" type="ordered locus">Pogu_2481</name>
</gene>
<proteinExistence type="predicted"/>
<keyword evidence="2" id="KW-1185">Reference proteome</keyword>
<organism evidence="1 2">
    <name type="scientific">Pyrobaculum oguniense (strain DSM 13380 / JCM 10595 / TE7)</name>
    <dbReference type="NCBI Taxonomy" id="698757"/>
    <lineage>
        <taxon>Archaea</taxon>
        <taxon>Thermoproteota</taxon>
        <taxon>Thermoprotei</taxon>
        <taxon>Thermoproteales</taxon>
        <taxon>Thermoproteaceae</taxon>
        <taxon>Pyrobaculum</taxon>
    </lineage>
</organism>
<dbReference type="eggNOG" id="arCOG05453">
    <property type="taxonomic scope" value="Archaea"/>
</dbReference>